<reference evidence="2 3" key="1">
    <citation type="submission" date="2018-08" db="EMBL/GenBank/DDBJ databases">
        <title>Bacillus jemisoniae sp. nov., Bacillus chryseoplanitiae sp. nov., Bacillus resnikiae sp. nov., and Bacillus frankliniae sp. nov., isolated from Viking spacecraft and associated surfaces.</title>
        <authorList>
            <person name="Seuylemezian A."/>
            <person name="Vaishampayan P."/>
        </authorList>
    </citation>
    <scope>NUCLEOTIDE SEQUENCE [LARGE SCALE GENOMIC DNA]</scope>
    <source>
        <strain evidence="2 3">JJ-247</strain>
    </source>
</reference>
<keyword evidence="3" id="KW-1185">Reference proteome</keyword>
<dbReference type="AlphaFoldDB" id="A0A398BFG4"/>
<comment type="caution">
    <text evidence="2">The sequence shown here is derived from an EMBL/GenBank/DDBJ whole genome shotgun (WGS) entry which is preliminary data.</text>
</comment>
<dbReference type="InterPro" id="IPR001387">
    <property type="entry name" value="Cro/C1-type_HTH"/>
</dbReference>
<sequence length="67" mass="7807">MIDFSPLRKTLEEKDMVISDMRDEILHPKTIAKINRNEDVNLSTVEKICLFLNVPIDKVVRIVPDEK</sequence>
<organism evidence="2 3">
    <name type="scientific">Mesobacillus zeae</name>
    <dbReference type="NCBI Taxonomy" id="1917180"/>
    <lineage>
        <taxon>Bacteria</taxon>
        <taxon>Bacillati</taxon>
        <taxon>Bacillota</taxon>
        <taxon>Bacilli</taxon>
        <taxon>Bacillales</taxon>
        <taxon>Bacillaceae</taxon>
        <taxon>Mesobacillus</taxon>
    </lineage>
</organism>
<gene>
    <name evidence="2" type="ORF">D1970_00395</name>
</gene>
<proteinExistence type="predicted"/>
<dbReference type="Pfam" id="PF13443">
    <property type="entry name" value="HTH_26"/>
    <property type="match status" value="1"/>
</dbReference>
<dbReference type="RefSeq" id="WP_119110907.1">
    <property type="nucleotide sequence ID" value="NZ_CBCSEO010000001.1"/>
</dbReference>
<name>A0A398BFG4_9BACI</name>
<accession>A0A398BFG4</accession>
<dbReference type="OrthoDB" id="9805309at2"/>
<dbReference type="EMBL" id="QWVT01000001">
    <property type="protein sequence ID" value="RID88995.1"/>
    <property type="molecule type" value="Genomic_DNA"/>
</dbReference>
<dbReference type="Proteomes" id="UP000265816">
    <property type="component" value="Unassembled WGS sequence"/>
</dbReference>
<feature type="domain" description="HTH cro/C1-type" evidence="1">
    <location>
        <begin position="7"/>
        <end position="65"/>
    </location>
</feature>
<evidence type="ECO:0000259" key="1">
    <source>
        <dbReference type="Pfam" id="PF13443"/>
    </source>
</evidence>
<evidence type="ECO:0000313" key="3">
    <source>
        <dbReference type="Proteomes" id="UP000265816"/>
    </source>
</evidence>
<evidence type="ECO:0000313" key="2">
    <source>
        <dbReference type="EMBL" id="RID88995.1"/>
    </source>
</evidence>
<protein>
    <submittedName>
        <fullName evidence="2">XRE family transcriptional regulator</fullName>
    </submittedName>
</protein>